<accession>A0A645HYI5</accession>
<reference evidence="1" key="1">
    <citation type="submission" date="2019-08" db="EMBL/GenBank/DDBJ databases">
        <authorList>
            <person name="Kucharzyk K."/>
            <person name="Murdoch R.W."/>
            <person name="Higgins S."/>
            <person name="Loffler F."/>
        </authorList>
    </citation>
    <scope>NUCLEOTIDE SEQUENCE</scope>
</reference>
<dbReference type="AlphaFoldDB" id="A0A645HYI5"/>
<protein>
    <submittedName>
        <fullName evidence="1">Uncharacterized protein</fullName>
    </submittedName>
</protein>
<evidence type="ECO:0000313" key="1">
    <source>
        <dbReference type="EMBL" id="MPN43950.1"/>
    </source>
</evidence>
<name>A0A645HYI5_9ZZZZ</name>
<gene>
    <name evidence="1" type="ORF">SDC9_191511</name>
</gene>
<organism evidence="1">
    <name type="scientific">bioreactor metagenome</name>
    <dbReference type="NCBI Taxonomy" id="1076179"/>
    <lineage>
        <taxon>unclassified sequences</taxon>
        <taxon>metagenomes</taxon>
        <taxon>ecological metagenomes</taxon>
    </lineage>
</organism>
<comment type="caution">
    <text evidence="1">The sequence shown here is derived from an EMBL/GenBank/DDBJ whole genome shotgun (WGS) entry which is preliminary data.</text>
</comment>
<dbReference type="EMBL" id="VSSQ01102701">
    <property type="protein sequence ID" value="MPN43950.1"/>
    <property type="molecule type" value="Genomic_DNA"/>
</dbReference>
<sequence length="104" mass="10991">MGRGGAERPPLLYVFENGYGEGRPFGGVGARAQLVEKREGADPYILCDLNDVLHVGGEGGQALLDALLVADIGKDVFKNRDLASLVGANLQTGGRHRAEKPDGF</sequence>
<proteinExistence type="predicted"/>